<accession>A0ABT8XRK2</accession>
<sequence length="49" mass="5288">MYDPALTFVSSGAREVGRRAGQRLLQRLAQPSAEVQTLIVPPQLLPGQA</sequence>
<gene>
    <name evidence="2" type="ORF">Q3404_05795</name>
</gene>
<evidence type="ECO:0000313" key="2">
    <source>
        <dbReference type="EMBL" id="MDO6406086.1"/>
    </source>
</evidence>
<dbReference type="SUPFAM" id="SSF53822">
    <property type="entry name" value="Periplasmic binding protein-like I"/>
    <property type="match status" value="1"/>
</dbReference>
<feature type="domain" description="Pterin-binding" evidence="1">
    <location>
        <begin position="1"/>
        <end position="49"/>
    </location>
</feature>
<comment type="caution">
    <text evidence="2">The sequence shown here is derived from an EMBL/GenBank/DDBJ whole genome shotgun (WGS) entry which is preliminary data.</text>
</comment>
<evidence type="ECO:0000259" key="1">
    <source>
        <dbReference type="PROSITE" id="PS50972"/>
    </source>
</evidence>
<evidence type="ECO:0000313" key="3">
    <source>
        <dbReference type="Proteomes" id="UP001171299"/>
    </source>
</evidence>
<dbReference type="RefSeq" id="WP_244634034.1">
    <property type="nucleotide sequence ID" value="NZ_CP024636.1"/>
</dbReference>
<reference evidence="2" key="1">
    <citation type="submission" date="2023-07" db="EMBL/GenBank/DDBJ databases">
        <title>The extreme plant-growth-promoting properties of Pantoea phytobeneficialis PF55 revealed by functional and genomic analysis.</title>
        <authorList>
            <person name="Nascimento F.X."/>
            <person name="Marcio R.J."/>
        </authorList>
    </citation>
    <scope>NUCLEOTIDE SEQUENCE</scope>
    <source>
        <strain evidence="2">PF55</strain>
    </source>
</reference>
<dbReference type="EMBL" id="JAUOOM010000004">
    <property type="protein sequence ID" value="MDO6406086.1"/>
    <property type="molecule type" value="Genomic_DNA"/>
</dbReference>
<dbReference type="PROSITE" id="PS50972">
    <property type="entry name" value="PTERIN_BINDING"/>
    <property type="match status" value="1"/>
</dbReference>
<organism evidence="2 3">
    <name type="scientific">Pantoea phytobeneficialis</name>
    <dbReference type="NCBI Taxonomy" id="2052056"/>
    <lineage>
        <taxon>Bacteria</taxon>
        <taxon>Pseudomonadati</taxon>
        <taxon>Pseudomonadota</taxon>
        <taxon>Gammaproteobacteria</taxon>
        <taxon>Enterobacterales</taxon>
        <taxon>Erwiniaceae</taxon>
        <taxon>Pantoea</taxon>
    </lineage>
</organism>
<dbReference type="Proteomes" id="UP001171299">
    <property type="component" value="Unassembled WGS sequence"/>
</dbReference>
<keyword evidence="3" id="KW-1185">Reference proteome</keyword>
<dbReference type="InterPro" id="IPR028082">
    <property type="entry name" value="Peripla_BP_I"/>
</dbReference>
<name>A0ABT8XRK2_9GAMM</name>
<protein>
    <recommendedName>
        <fullName evidence="1">Pterin-binding domain-containing protein</fullName>
    </recommendedName>
</protein>
<dbReference type="Gene3D" id="3.40.50.2300">
    <property type="match status" value="2"/>
</dbReference>
<proteinExistence type="predicted"/>
<dbReference type="InterPro" id="IPR000489">
    <property type="entry name" value="Pterin-binding_dom"/>
</dbReference>